<gene>
    <name evidence="1" type="ORF">NCTC8960_00427</name>
</gene>
<name>A0A377EBZ9_ECOLX</name>
<evidence type="ECO:0000313" key="1">
    <source>
        <dbReference type="EMBL" id="STN05828.1"/>
    </source>
</evidence>
<proteinExistence type="predicted"/>
<reference evidence="1 2" key="1">
    <citation type="submission" date="2018-06" db="EMBL/GenBank/DDBJ databases">
        <authorList>
            <consortium name="Pathogen Informatics"/>
            <person name="Doyle S."/>
        </authorList>
    </citation>
    <scope>NUCLEOTIDE SEQUENCE [LARGE SCALE GENOMIC DNA]</scope>
    <source>
        <strain evidence="1 2">NCTC8960</strain>
    </source>
</reference>
<organism evidence="1 2">
    <name type="scientific">Escherichia coli</name>
    <dbReference type="NCBI Taxonomy" id="562"/>
    <lineage>
        <taxon>Bacteria</taxon>
        <taxon>Pseudomonadati</taxon>
        <taxon>Pseudomonadota</taxon>
        <taxon>Gammaproteobacteria</taxon>
        <taxon>Enterobacterales</taxon>
        <taxon>Enterobacteriaceae</taxon>
        <taxon>Escherichia</taxon>
    </lineage>
</organism>
<dbReference type="Proteomes" id="UP000255057">
    <property type="component" value="Unassembled WGS sequence"/>
</dbReference>
<sequence>MLNTLQRRPIRESVTEHTVIFKLFCFQKHVLPPFTLQRPLQ</sequence>
<accession>A0A377EBZ9</accession>
<dbReference type="EMBL" id="UGFO01000005">
    <property type="protein sequence ID" value="STN05828.1"/>
    <property type="molecule type" value="Genomic_DNA"/>
</dbReference>
<evidence type="ECO:0000313" key="2">
    <source>
        <dbReference type="Proteomes" id="UP000255057"/>
    </source>
</evidence>
<dbReference type="AlphaFoldDB" id="A0A377EBZ9"/>
<protein>
    <submittedName>
        <fullName evidence="1">Uncharacterized protein</fullName>
    </submittedName>
</protein>